<feature type="domain" description="C2H2-type" evidence="7">
    <location>
        <begin position="116"/>
        <end position="143"/>
    </location>
</feature>
<keyword evidence="5" id="KW-0539">Nucleus</keyword>
<dbReference type="Gene3D" id="3.30.160.60">
    <property type="entry name" value="Classic Zinc Finger"/>
    <property type="match status" value="1"/>
</dbReference>
<evidence type="ECO:0000313" key="9">
    <source>
        <dbReference type="Proteomes" id="UP001141806"/>
    </source>
</evidence>
<keyword evidence="2" id="KW-0479">Metal-binding</keyword>
<dbReference type="PROSITE" id="PS50157">
    <property type="entry name" value="ZINC_FINGER_C2H2_2"/>
    <property type="match status" value="1"/>
</dbReference>
<dbReference type="InterPro" id="IPR013087">
    <property type="entry name" value="Znf_C2H2_type"/>
</dbReference>
<dbReference type="PANTHER" id="PTHR47287:SF15">
    <property type="entry name" value="ZINC FINGER PROTEIN 3-LIKE"/>
    <property type="match status" value="1"/>
</dbReference>
<sequence>MSTAPHPTFNLSSSPIYHHLIPFHCLIWQNQMLSQHSALSMNTRPLLLLLPNDPSLLSPYFALSSLILSLFLDMELEPNTSLNLNLSNRDINLDLVLEHSSSSSSSPLSPTEPRVFSCNFCQRKFYSSQALGGHQNAHKLERSLAKRSREMSAAFQPHTAFNHRGSSPDISGGLNHQRVPPPIISYNHQQHVGRFTREMGFRPKNVQQEDFNQLDLSLRL</sequence>
<keyword evidence="4" id="KW-0862">Zinc</keyword>
<comment type="subcellular location">
    <subcellularLocation>
        <location evidence="1">Nucleus</location>
    </subcellularLocation>
</comment>
<evidence type="ECO:0000259" key="7">
    <source>
        <dbReference type="PROSITE" id="PS50157"/>
    </source>
</evidence>
<dbReference type="OrthoDB" id="1933825at2759"/>
<protein>
    <recommendedName>
        <fullName evidence="7">C2H2-type domain-containing protein</fullName>
    </recommendedName>
</protein>
<dbReference type="InterPro" id="IPR036236">
    <property type="entry name" value="Znf_C2H2_sf"/>
</dbReference>
<keyword evidence="9" id="KW-1185">Reference proteome</keyword>
<proteinExistence type="predicted"/>
<evidence type="ECO:0000313" key="8">
    <source>
        <dbReference type="EMBL" id="KAJ4959354.1"/>
    </source>
</evidence>
<evidence type="ECO:0000256" key="3">
    <source>
        <dbReference type="ARBA" id="ARBA00022771"/>
    </source>
</evidence>
<accession>A0A9Q0H526</accession>
<dbReference type="GO" id="GO:0005634">
    <property type="term" value="C:nucleus"/>
    <property type="evidence" value="ECO:0007669"/>
    <property type="project" value="UniProtKB-SubCell"/>
</dbReference>
<name>A0A9Q0H526_9MAGN</name>
<dbReference type="Proteomes" id="UP001141806">
    <property type="component" value="Unassembled WGS sequence"/>
</dbReference>
<dbReference type="AlphaFoldDB" id="A0A9Q0H526"/>
<dbReference type="PROSITE" id="PS00028">
    <property type="entry name" value="ZINC_FINGER_C2H2_1"/>
    <property type="match status" value="1"/>
</dbReference>
<organism evidence="8 9">
    <name type="scientific">Protea cynaroides</name>
    <dbReference type="NCBI Taxonomy" id="273540"/>
    <lineage>
        <taxon>Eukaryota</taxon>
        <taxon>Viridiplantae</taxon>
        <taxon>Streptophyta</taxon>
        <taxon>Embryophyta</taxon>
        <taxon>Tracheophyta</taxon>
        <taxon>Spermatophyta</taxon>
        <taxon>Magnoliopsida</taxon>
        <taxon>Proteales</taxon>
        <taxon>Proteaceae</taxon>
        <taxon>Protea</taxon>
    </lineage>
</organism>
<dbReference type="PANTHER" id="PTHR47287">
    <property type="entry name" value="C2H2 AND C2HC ZINC FINGERS SUPERFAMILY PROTEIN"/>
    <property type="match status" value="1"/>
</dbReference>
<evidence type="ECO:0000256" key="5">
    <source>
        <dbReference type="ARBA" id="ARBA00023242"/>
    </source>
</evidence>
<evidence type="ECO:0000256" key="2">
    <source>
        <dbReference type="ARBA" id="ARBA00022723"/>
    </source>
</evidence>
<dbReference type="EMBL" id="JAMYWD010000010">
    <property type="protein sequence ID" value="KAJ4959354.1"/>
    <property type="molecule type" value="Genomic_DNA"/>
</dbReference>
<comment type="caution">
    <text evidence="8">The sequence shown here is derived from an EMBL/GenBank/DDBJ whole genome shotgun (WGS) entry which is preliminary data.</text>
</comment>
<dbReference type="SUPFAM" id="SSF57667">
    <property type="entry name" value="beta-beta-alpha zinc fingers"/>
    <property type="match status" value="1"/>
</dbReference>
<evidence type="ECO:0000256" key="6">
    <source>
        <dbReference type="PROSITE-ProRule" id="PRU00042"/>
    </source>
</evidence>
<dbReference type="FunFam" id="3.30.160.60:FF:001366">
    <property type="entry name" value="Zinc finger protein 2"/>
    <property type="match status" value="1"/>
</dbReference>
<reference evidence="8" key="1">
    <citation type="journal article" date="2023" name="Plant J.">
        <title>The genome of the king protea, Protea cynaroides.</title>
        <authorList>
            <person name="Chang J."/>
            <person name="Duong T.A."/>
            <person name="Schoeman C."/>
            <person name="Ma X."/>
            <person name="Roodt D."/>
            <person name="Barker N."/>
            <person name="Li Z."/>
            <person name="Van de Peer Y."/>
            <person name="Mizrachi E."/>
        </authorList>
    </citation>
    <scope>NUCLEOTIDE SEQUENCE</scope>
    <source>
        <tissue evidence="8">Young leaves</tissue>
    </source>
</reference>
<keyword evidence="3 6" id="KW-0863">Zinc-finger</keyword>
<evidence type="ECO:0000256" key="1">
    <source>
        <dbReference type="ARBA" id="ARBA00004123"/>
    </source>
</evidence>
<gene>
    <name evidence="8" type="ORF">NE237_026465</name>
</gene>
<dbReference type="InterPro" id="IPR044246">
    <property type="entry name" value="ZFP3-like"/>
</dbReference>
<evidence type="ECO:0000256" key="4">
    <source>
        <dbReference type="ARBA" id="ARBA00022833"/>
    </source>
</evidence>
<dbReference type="GO" id="GO:0008270">
    <property type="term" value="F:zinc ion binding"/>
    <property type="evidence" value="ECO:0007669"/>
    <property type="project" value="UniProtKB-KW"/>
</dbReference>
<dbReference type="GO" id="GO:0009788">
    <property type="term" value="P:negative regulation of abscisic acid-activated signaling pathway"/>
    <property type="evidence" value="ECO:0007669"/>
    <property type="project" value="InterPro"/>
</dbReference>